<dbReference type="GO" id="GO:0020037">
    <property type="term" value="F:heme binding"/>
    <property type="evidence" value="ECO:0007669"/>
    <property type="project" value="InterPro"/>
</dbReference>
<feature type="binding site" description="axial binding residue" evidence="7">
    <location>
        <position position="417"/>
    </location>
    <ligand>
        <name>heme</name>
        <dbReference type="ChEBI" id="CHEBI:30413"/>
    </ligand>
    <ligandPart>
        <name>Fe</name>
        <dbReference type="ChEBI" id="CHEBI:18248"/>
    </ligandPart>
</feature>
<dbReference type="InterPro" id="IPR017972">
    <property type="entry name" value="Cyt_P450_CS"/>
</dbReference>
<dbReference type="InterPro" id="IPR036396">
    <property type="entry name" value="Cyt_P450_sf"/>
</dbReference>
<evidence type="ECO:0000256" key="8">
    <source>
        <dbReference type="RuleBase" id="RU000461"/>
    </source>
</evidence>
<name>D8JT32_HYPDA</name>
<dbReference type="AlphaFoldDB" id="D8JT32"/>
<keyword evidence="2 7" id="KW-0349">Heme</keyword>
<dbReference type="HOGENOM" id="CLU_001570_5_1_5"/>
<evidence type="ECO:0000256" key="6">
    <source>
        <dbReference type="ARBA" id="ARBA00023033"/>
    </source>
</evidence>
<evidence type="ECO:0000256" key="9">
    <source>
        <dbReference type="SAM" id="MobiDB-lite"/>
    </source>
</evidence>
<keyword evidence="6 8" id="KW-0503">Monooxygenase</keyword>
<keyword evidence="3 7" id="KW-0479">Metal-binding</keyword>
<dbReference type="Proteomes" id="UP000002033">
    <property type="component" value="Chromosome"/>
</dbReference>
<protein>
    <submittedName>
        <fullName evidence="10">Cytochrome P450</fullName>
    </submittedName>
</protein>
<evidence type="ECO:0000256" key="1">
    <source>
        <dbReference type="ARBA" id="ARBA00010617"/>
    </source>
</evidence>
<dbReference type="Gene3D" id="1.10.630.10">
    <property type="entry name" value="Cytochrome P450"/>
    <property type="match status" value="1"/>
</dbReference>
<dbReference type="PRINTS" id="PR00463">
    <property type="entry name" value="EP450I"/>
</dbReference>
<comment type="similarity">
    <text evidence="1 8">Belongs to the cytochrome P450 family.</text>
</comment>
<evidence type="ECO:0000313" key="11">
    <source>
        <dbReference type="Proteomes" id="UP000002033"/>
    </source>
</evidence>
<evidence type="ECO:0000313" key="10">
    <source>
        <dbReference type="EMBL" id="ADJ22517.1"/>
    </source>
</evidence>
<evidence type="ECO:0000256" key="3">
    <source>
        <dbReference type="ARBA" id="ARBA00022723"/>
    </source>
</evidence>
<organism evidence="10 11">
    <name type="scientific">Hyphomicrobium denitrificans (strain ATCC 51888 / DSM 1869 / NCIMB 11706 / TK 0415)</name>
    <dbReference type="NCBI Taxonomy" id="582899"/>
    <lineage>
        <taxon>Bacteria</taxon>
        <taxon>Pseudomonadati</taxon>
        <taxon>Pseudomonadota</taxon>
        <taxon>Alphaproteobacteria</taxon>
        <taxon>Hyphomicrobiales</taxon>
        <taxon>Hyphomicrobiaceae</taxon>
        <taxon>Hyphomicrobium</taxon>
    </lineage>
</organism>
<dbReference type="PANTHER" id="PTHR24291">
    <property type="entry name" value="CYTOCHROME P450 FAMILY 4"/>
    <property type="match status" value="1"/>
</dbReference>
<dbReference type="STRING" id="582899.Hden_0697"/>
<dbReference type="Pfam" id="PF00067">
    <property type="entry name" value="p450"/>
    <property type="match status" value="1"/>
</dbReference>
<feature type="region of interest" description="Disordered" evidence="9">
    <location>
        <begin position="1"/>
        <end position="27"/>
    </location>
</feature>
<dbReference type="PROSITE" id="PS00086">
    <property type="entry name" value="CYTOCHROME_P450"/>
    <property type="match status" value="1"/>
</dbReference>
<dbReference type="InterPro" id="IPR001128">
    <property type="entry name" value="Cyt_P450"/>
</dbReference>
<accession>D8JT32</accession>
<keyword evidence="5 7" id="KW-0408">Iron</keyword>
<dbReference type="RefSeq" id="WP_013214734.1">
    <property type="nucleotide sequence ID" value="NC_014313.1"/>
</dbReference>
<proteinExistence type="inferred from homology"/>
<feature type="compositionally biased region" description="Polar residues" evidence="9">
    <location>
        <begin position="1"/>
        <end position="11"/>
    </location>
</feature>
<evidence type="ECO:0000256" key="5">
    <source>
        <dbReference type="ARBA" id="ARBA00023004"/>
    </source>
</evidence>
<dbReference type="PANTHER" id="PTHR24291:SF50">
    <property type="entry name" value="BIFUNCTIONAL ALBAFLAVENONE MONOOXYGENASE_TERPENE SYNTHASE"/>
    <property type="match status" value="1"/>
</dbReference>
<dbReference type="GO" id="GO:0004497">
    <property type="term" value="F:monooxygenase activity"/>
    <property type="evidence" value="ECO:0007669"/>
    <property type="project" value="UniProtKB-KW"/>
</dbReference>
<evidence type="ECO:0000256" key="7">
    <source>
        <dbReference type="PIRSR" id="PIRSR602401-1"/>
    </source>
</evidence>
<dbReference type="GO" id="GO:0005506">
    <property type="term" value="F:iron ion binding"/>
    <property type="evidence" value="ECO:0007669"/>
    <property type="project" value="InterPro"/>
</dbReference>
<dbReference type="KEGG" id="hdn:Hden_0697"/>
<dbReference type="GO" id="GO:0016705">
    <property type="term" value="F:oxidoreductase activity, acting on paired donors, with incorporation or reduction of molecular oxygen"/>
    <property type="evidence" value="ECO:0007669"/>
    <property type="project" value="InterPro"/>
</dbReference>
<dbReference type="EMBL" id="CP002083">
    <property type="protein sequence ID" value="ADJ22517.1"/>
    <property type="molecule type" value="Genomic_DNA"/>
</dbReference>
<evidence type="ECO:0000256" key="4">
    <source>
        <dbReference type="ARBA" id="ARBA00023002"/>
    </source>
</evidence>
<gene>
    <name evidence="10" type="ordered locus">Hden_0697</name>
</gene>
<dbReference type="InterPro" id="IPR050196">
    <property type="entry name" value="Cytochrome_P450_Monoox"/>
</dbReference>
<dbReference type="eggNOG" id="COG2124">
    <property type="taxonomic scope" value="Bacteria"/>
</dbReference>
<keyword evidence="4 8" id="KW-0560">Oxidoreductase</keyword>
<dbReference type="InterPro" id="IPR002401">
    <property type="entry name" value="Cyt_P450_E_grp-I"/>
</dbReference>
<sequence>MSLTLSLSEYVSTGPRPRPAAPRPPEKPQQLLSLLWTLNKNPLEAWPQSHYEEPIVTGNTVLGRFAMVSSPDAIRHVLVEKTENYRKDDLQNLLLRPALGNGLLTSSGNEWRMQRRSFAPVFSPRKVTSYAPAMLNEAAALASRWRSLDGKIVDICEEMARSMLDTLATTLFSRGIGRDPAEFRRAATRYFETQGRIDPLDLIGAPAWLPRIGRLLSRPALKFFPLVVNAILEERRRAADAPTNPEDWDFVDTLLNARDEATGAPISEEEIAANIITFIGAGFETPANALSWTLYLLSIDETWRRKVEAESDRLLPDLQTGNVKIDEFIYTRALIEEAMRLYPPVAILSRTALHDHVLSGRKIVAGTTVIIAPWILHRHRMLWNDPDCFDPARFLPQNRSNIERLSYIPFGAGPRVCIGATYAMQQIIITIATLARHYRLDLVPGHAVLPVHRVTLRPEHGMKMSIMRRR</sequence>
<keyword evidence="11" id="KW-1185">Reference proteome</keyword>
<evidence type="ECO:0000256" key="2">
    <source>
        <dbReference type="ARBA" id="ARBA00022617"/>
    </source>
</evidence>
<reference evidence="11" key="1">
    <citation type="journal article" date="2011" name="J. Bacteriol.">
        <title>Genome sequences of eight morphologically diverse alphaproteobacteria.</title>
        <authorList>
            <consortium name="US DOE Joint Genome Institute"/>
            <person name="Brown P.J."/>
            <person name="Kysela D.T."/>
            <person name="Buechlein A."/>
            <person name="Hemmerich C."/>
            <person name="Brun Y.V."/>
        </authorList>
    </citation>
    <scope>NUCLEOTIDE SEQUENCE [LARGE SCALE GENOMIC DNA]</scope>
    <source>
        <strain evidence="11">ATCC 51888 / DSM 1869 / NCIB 11706 / TK 0415</strain>
    </source>
</reference>
<dbReference type="PRINTS" id="PR00385">
    <property type="entry name" value="P450"/>
</dbReference>
<comment type="cofactor">
    <cofactor evidence="7">
        <name>heme</name>
        <dbReference type="ChEBI" id="CHEBI:30413"/>
    </cofactor>
</comment>
<dbReference type="SUPFAM" id="SSF48264">
    <property type="entry name" value="Cytochrome P450"/>
    <property type="match status" value="1"/>
</dbReference>